<evidence type="ECO:0000256" key="2">
    <source>
        <dbReference type="SAM" id="MobiDB-lite"/>
    </source>
</evidence>
<organism evidence="5 6">
    <name type="scientific">Puccinia sorghi</name>
    <dbReference type="NCBI Taxonomy" id="27349"/>
    <lineage>
        <taxon>Eukaryota</taxon>
        <taxon>Fungi</taxon>
        <taxon>Dikarya</taxon>
        <taxon>Basidiomycota</taxon>
        <taxon>Pucciniomycotina</taxon>
        <taxon>Pucciniomycetes</taxon>
        <taxon>Pucciniales</taxon>
        <taxon>Pucciniaceae</taxon>
        <taxon>Puccinia</taxon>
    </lineage>
</organism>
<proteinExistence type="predicted"/>
<sequence>MSLRRGYPGAFFSHFHPFILHLSFLLLPFPSSDLLSFWLPLRSSQDNTLLHAKYNAEKNNNNPCEKWYPALASTTGYRRPILRDATLQAHHYGWGPFHLHFNMLSVRPFVTRLTMNCGPLSPTADPPLDCGQARKTSRDGPKSVFLFFGSRGVNMISHINIREILPCAIRETRVSTHHDSFLISSMRYNLCTARELICPSHSRLGVSTRLLLSPIIAAAVCQVSFLLSFFFFFLLFFKVQILVCICAGEVKRRRGAVIVEADVLFVLTREPSSVSSVPDRHHKTGKLFRLILYINLIRRLSQYRQHSKRRSFPSAFFYYKKRVTCTSGGILNLKTDEQYYGCGKKSCDHVPGERAPMVADADSKERKAVWCCADNTLVVRALPPSPVQCHEEPAVSSGDPLMGALQIDISPDHHHHHDLSTPERLRQPETWISIDPVTVSDPLDSVTAEGVCPSSPFLILKKVLEKGSSSGGGGHDSVVKDARESGEEDGEGTGSADVAADPCAVCREEIGAEGGAGGVSTVSSWKGCEHRFHTACIQGLSRCPLCRRSHTGELASVLPNDPPAPAVPHGRHPRLSLTATILYRLTCGCSMLGAAAWGCSFWLFIVFIGRLFGGLCLTERLTPVSSIILAAPGPSTFDACASPDVIFVICLCLPQQLPLYTLFVTACSHLSRVLGERTGTSGGREHGIGYSRIRGFQCVTLRQRKDMLSAAQRETGFTTRGEGSSPLASPRCNHLSLSHHNRAFVKFAAQSASHSRPAQSPKEGLACNDTFSAWKQMRFWWKLSDPSWMVFWLPRASVEVLVEPSCFQSFLIVFFLNLIWGLENQLPRIGGPTPRTKPDIHFGSRRSNSHLHFGSQHTNLRKFRLKTKYLYLNRDVAIIGKNLLLCQLCGTHNL</sequence>
<dbReference type="Gene3D" id="3.30.40.10">
    <property type="entry name" value="Zinc/RING finger domain, C3HC4 (zinc finger)"/>
    <property type="match status" value="1"/>
</dbReference>
<dbReference type="SUPFAM" id="SSF57850">
    <property type="entry name" value="RING/U-box"/>
    <property type="match status" value="1"/>
</dbReference>
<keyword evidence="3" id="KW-0812">Transmembrane</keyword>
<dbReference type="InterPro" id="IPR001841">
    <property type="entry name" value="Znf_RING"/>
</dbReference>
<dbReference type="AlphaFoldDB" id="A0A0L6VES7"/>
<dbReference type="PROSITE" id="PS50089">
    <property type="entry name" value="ZF_RING_2"/>
    <property type="match status" value="1"/>
</dbReference>
<keyword evidence="1" id="KW-0479">Metal-binding</keyword>
<keyword evidence="3" id="KW-1133">Transmembrane helix</keyword>
<dbReference type="InterPro" id="IPR013083">
    <property type="entry name" value="Znf_RING/FYVE/PHD"/>
</dbReference>
<evidence type="ECO:0000259" key="4">
    <source>
        <dbReference type="PROSITE" id="PS50089"/>
    </source>
</evidence>
<feature type="region of interest" description="Disordered" evidence="2">
    <location>
        <begin position="467"/>
        <end position="498"/>
    </location>
</feature>
<keyword evidence="1" id="KW-0862">Zinc</keyword>
<comment type="caution">
    <text evidence="5">The sequence shown here is derived from an EMBL/GenBank/DDBJ whole genome shotgun (WGS) entry which is preliminary data.</text>
</comment>
<dbReference type="SMART" id="SM00184">
    <property type="entry name" value="RING"/>
    <property type="match status" value="1"/>
</dbReference>
<dbReference type="EMBL" id="LAVV01006722">
    <property type="protein sequence ID" value="KNZ58610.1"/>
    <property type="molecule type" value="Genomic_DNA"/>
</dbReference>
<dbReference type="OrthoDB" id="1302023at2759"/>
<feature type="domain" description="RING-type" evidence="4">
    <location>
        <begin position="503"/>
        <end position="547"/>
    </location>
</feature>
<keyword evidence="6" id="KW-1185">Reference proteome</keyword>
<evidence type="ECO:0000313" key="6">
    <source>
        <dbReference type="Proteomes" id="UP000037035"/>
    </source>
</evidence>
<dbReference type="Proteomes" id="UP000037035">
    <property type="component" value="Unassembled WGS sequence"/>
</dbReference>
<evidence type="ECO:0000256" key="1">
    <source>
        <dbReference type="PROSITE-ProRule" id="PRU00175"/>
    </source>
</evidence>
<accession>A0A0L6VES7</accession>
<feature type="transmembrane region" description="Helical" evidence="3">
    <location>
        <begin position="210"/>
        <end position="237"/>
    </location>
</feature>
<keyword evidence="3" id="KW-0472">Membrane</keyword>
<feature type="transmembrane region" description="Helical" evidence="3">
    <location>
        <begin position="591"/>
        <end position="612"/>
    </location>
</feature>
<gene>
    <name evidence="5" type="ORF">VP01_1897g1</name>
</gene>
<keyword evidence="1" id="KW-0863">Zinc-finger</keyword>
<evidence type="ECO:0000313" key="5">
    <source>
        <dbReference type="EMBL" id="KNZ58610.1"/>
    </source>
</evidence>
<dbReference type="VEuPathDB" id="FungiDB:VP01_1897g1"/>
<reference evidence="5 6" key="1">
    <citation type="submission" date="2015-08" db="EMBL/GenBank/DDBJ databases">
        <title>Next Generation Sequencing and Analysis of the Genome of Puccinia sorghi L Schw, the Causal Agent of Maize Common Rust.</title>
        <authorList>
            <person name="Rochi L."/>
            <person name="Burguener G."/>
            <person name="Darino M."/>
            <person name="Turjanski A."/>
            <person name="Kreff E."/>
            <person name="Dieguez M.J."/>
            <person name="Sacco F."/>
        </authorList>
    </citation>
    <scope>NUCLEOTIDE SEQUENCE [LARGE SCALE GENOMIC DNA]</scope>
    <source>
        <strain evidence="5 6">RO10H11247</strain>
    </source>
</reference>
<dbReference type="GO" id="GO:0008270">
    <property type="term" value="F:zinc ion binding"/>
    <property type="evidence" value="ECO:0007669"/>
    <property type="project" value="UniProtKB-KW"/>
</dbReference>
<protein>
    <submittedName>
        <fullName evidence="5">Putative signal peptide protein</fullName>
    </submittedName>
</protein>
<evidence type="ECO:0000256" key="3">
    <source>
        <dbReference type="SAM" id="Phobius"/>
    </source>
</evidence>
<name>A0A0L6VES7_9BASI</name>